<protein>
    <submittedName>
        <fullName evidence="1">Uncharacterized protein</fullName>
    </submittedName>
</protein>
<comment type="caution">
    <text evidence="1">The sequence shown here is derived from an EMBL/GenBank/DDBJ whole genome shotgun (WGS) entry which is preliminary data.</text>
</comment>
<organism evidence="1 2">
    <name type="scientific">Chiloscyllium punctatum</name>
    <name type="common">Brownbanded bambooshark</name>
    <name type="synonym">Hemiscyllium punctatum</name>
    <dbReference type="NCBI Taxonomy" id="137246"/>
    <lineage>
        <taxon>Eukaryota</taxon>
        <taxon>Metazoa</taxon>
        <taxon>Chordata</taxon>
        <taxon>Craniata</taxon>
        <taxon>Vertebrata</taxon>
        <taxon>Chondrichthyes</taxon>
        <taxon>Elasmobranchii</taxon>
        <taxon>Galeomorphii</taxon>
        <taxon>Galeoidea</taxon>
        <taxon>Orectolobiformes</taxon>
        <taxon>Hemiscylliidae</taxon>
        <taxon>Chiloscyllium</taxon>
    </lineage>
</organism>
<dbReference type="EMBL" id="BEZZ01000108">
    <property type="protein sequence ID" value="GCC26027.1"/>
    <property type="molecule type" value="Genomic_DNA"/>
</dbReference>
<name>A0A401S6M1_CHIPU</name>
<gene>
    <name evidence="1" type="ORF">chiPu_0004441</name>
</gene>
<accession>A0A401S6M1</accession>
<dbReference type="Proteomes" id="UP000287033">
    <property type="component" value="Unassembled WGS sequence"/>
</dbReference>
<evidence type="ECO:0000313" key="1">
    <source>
        <dbReference type="EMBL" id="GCC26027.1"/>
    </source>
</evidence>
<reference evidence="1 2" key="1">
    <citation type="journal article" date="2018" name="Nat. Ecol. Evol.">
        <title>Shark genomes provide insights into elasmobranch evolution and the origin of vertebrates.</title>
        <authorList>
            <person name="Hara Y"/>
            <person name="Yamaguchi K"/>
            <person name="Onimaru K"/>
            <person name="Kadota M"/>
            <person name="Koyanagi M"/>
            <person name="Keeley SD"/>
            <person name="Tatsumi K"/>
            <person name="Tanaka K"/>
            <person name="Motone F"/>
            <person name="Kageyama Y"/>
            <person name="Nozu R"/>
            <person name="Adachi N"/>
            <person name="Nishimura O"/>
            <person name="Nakagawa R"/>
            <person name="Tanegashima C"/>
            <person name="Kiyatake I"/>
            <person name="Matsumoto R"/>
            <person name="Murakumo K"/>
            <person name="Nishida K"/>
            <person name="Terakita A"/>
            <person name="Kuratani S"/>
            <person name="Sato K"/>
            <person name="Hyodo S Kuraku.S."/>
        </authorList>
    </citation>
    <scope>NUCLEOTIDE SEQUENCE [LARGE SCALE GENOMIC DNA]</scope>
</reference>
<keyword evidence="2" id="KW-1185">Reference proteome</keyword>
<dbReference type="AlphaFoldDB" id="A0A401S6M1"/>
<proteinExistence type="predicted"/>
<sequence>MYKLVALQSFVPCSRKAGIQNHFEKDFTTCVLCLSRAMISGFDLDFYVLQSQLGWAEQLACCSVFCGTS</sequence>
<evidence type="ECO:0000313" key="2">
    <source>
        <dbReference type="Proteomes" id="UP000287033"/>
    </source>
</evidence>